<accession>A0A9P1M578</accession>
<dbReference type="EMBL" id="CAMXCT020006822">
    <property type="protein sequence ID" value="CAL1173992.1"/>
    <property type="molecule type" value="Genomic_DNA"/>
</dbReference>
<dbReference type="InterPro" id="IPR051266">
    <property type="entry name" value="CLCR"/>
</dbReference>
<feature type="compositionally biased region" description="Basic and acidic residues" evidence="1">
    <location>
        <begin position="802"/>
        <end position="816"/>
    </location>
</feature>
<sequence length="861" mass="95479">MADTSMFPWRALQLCIDPIAPRCIELIQGLHDRTHQGQCWLLNWWRDRDSCKLLLKSKKEVNGKAEHYLTAEQQELFTMRLVTEMEKHLQLKFQVTKLQDAPASVVRSQCTGLCRHFDSSKRLKFRDQTERDQLMKSFADGAADAAMTHSSAPASWPPVRHIQRCRQEEAARLAQEACQKQLEEKKAAAQRAWDEAQKSNDKADKTEAEALQMGSFASEQMMEVWSVEDQFQATMCKESHLARNEAWSEAVQAARDLCQEAFSCREEAQKSRIEDLFSIVETGKNFRALPRDILRRCVDEVHGVLVLDLNQMTIGSPELPKMCLNVAQDLVGSPWLLMVLVPLADKTTSIHAWEIKILSVLPSLACQTASQSNGKGIIDSIPLCSKLSALLAHLSVSDICAEDGHKVILQIIEDAHEYLKDQRLEQAFDEAIFSAFTLDQRQRLKVVTNGSIDYMEIEKAIQKIFGDRLDDGGGSYDHSCRAHLPQLLQRASKMGCGIYPFGFGKDHDSVLLRELSERAKTPFTYIEETSAIKEAFAGVVGGLSSIVAQQVQVTLRCHARLKEVNTPFEVLRHSDQTATVTIPDIFAEERRDILVELEVPADSVAEETVLLEASAQYVAVREAAEVRVQTPVVAMSVQRVDEPQPEQEPDEEVFEQRQRWEVTSVMEEASRRSDQGDFEEARQLLNSKRQTLRESRPSRTTQALQLELEDAESRMRNFGTWTLGSHEVRDATTMHLMQRTTNTIASCSLGGEAKTSKSLYVSSIQSASIRRSTVAGHEGPASASGLAAMVARDSWRGATEGFEGKGKGKGKGKDKGPPVASQPASAADSLAPTFGTGPAGSDSQGASGGASNPSDKSCEQS</sequence>
<name>A0A9P1M578_9DINO</name>
<comment type="caution">
    <text evidence="2">The sequence shown here is derived from an EMBL/GenBank/DDBJ whole genome shotgun (WGS) entry which is preliminary data.</text>
</comment>
<feature type="compositionally biased region" description="Low complexity" evidence="1">
    <location>
        <begin position="839"/>
        <end position="851"/>
    </location>
</feature>
<evidence type="ECO:0000313" key="3">
    <source>
        <dbReference type="EMBL" id="CAL1173992.1"/>
    </source>
</evidence>
<feature type="region of interest" description="Disordered" evidence="1">
    <location>
        <begin position="797"/>
        <end position="861"/>
    </location>
</feature>
<reference evidence="2" key="1">
    <citation type="submission" date="2022-10" db="EMBL/GenBank/DDBJ databases">
        <authorList>
            <person name="Chen Y."/>
            <person name="Dougan E. K."/>
            <person name="Chan C."/>
            <person name="Rhodes N."/>
            <person name="Thang M."/>
        </authorList>
    </citation>
    <scope>NUCLEOTIDE SEQUENCE</scope>
</reference>
<dbReference type="PANTHER" id="PTHR10579:SF43">
    <property type="entry name" value="ZINC FINGER (C3HC4-TYPE RING FINGER) FAMILY PROTEIN"/>
    <property type="match status" value="1"/>
</dbReference>
<evidence type="ECO:0000313" key="4">
    <source>
        <dbReference type="EMBL" id="CAL4807929.1"/>
    </source>
</evidence>
<dbReference type="Proteomes" id="UP001152797">
    <property type="component" value="Unassembled WGS sequence"/>
</dbReference>
<evidence type="ECO:0000313" key="5">
    <source>
        <dbReference type="Proteomes" id="UP001152797"/>
    </source>
</evidence>
<dbReference type="EMBL" id="CAMXCT010006822">
    <property type="protein sequence ID" value="CAI4020617.1"/>
    <property type="molecule type" value="Genomic_DNA"/>
</dbReference>
<gene>
    <name evidence="2" type="ORF">C1SCF055_LOCUS45020</name>
</gene>
<dbReference type="PANTHER" id="PTHR10579">
    <property type="entry name" value="CALCIUM-ACTIVATED CHLORIDE CHANNEL REGULATOR"/>
    <property type="match status" value="1"/>
</dbReference>
<evidence type="ECO:0000256" key="1">
    <source>
        <dbReference type="SAM" id="MobiDB-lite"/>
    </source>
</evidence>
<dbReference type="EMBL" id="CAMXCT030006822">
    <property type="protein sequence ID" value="CAL4807929.1"/>
    <property type="molecule type" value="Genomic_DNA"/>
</dbReference>
<keyword evidence="5" id="KW-1185">Reference proteome</keyword>
<dbReference type="AlphaFoldDB" id="A0A9P1M578"/>
<dbReference type="OrthoDB" id="687730at2759"/>
<proteinExistence type="predicted"/>
<reference evidence="3" key="2">
    <citation type="submission" date="2024-04" db="EMBL/GenBank/DDBJ databases">
        <authorList>
            <person name="Chen Y."/>
            <person name="Shah S."/>
            <person name="Dougan E. K."/>
            <person name="Thang M."/>
            <person name="Chan C."/>
        </authorList>
    </citation>
    <scope>NUCLEOTIDE SEQUENCE [LARGE SCALE GENOMIC DNA]</scope>
</reference>
<protein>
    <submittedName>
        <fullName evidence="4">VWFA domain-containing protein</fullName>
    </submittedName>
</protein>
<evidence type="ECO:0000313" key="2">
    <source>
        <dbReference type="EMBL" id="CAI4020617.1"/>
    </source>
</evidence>
<organism evidence="2">
    <name type="scientific">Cladocopium goreaui</name>
    <dbReference type="NCBI Taxonomy" id="2562237"/>
    <lineage>
        <taxon>Eukaryota</taxon>
        <taxon>Sar</taxon>
        <taxon>Alveolata</taxon>
        <taxon>Dinophyceae</taxon>
        <taxon>Suessiales</taxon>
        <taxon>Symbiodiniaceae</taxon>
        <taxon>Cladocopium</taxon>
    </lineage>
</organism>